<proteinExistence type="predicted"/>
<dbReference type="EMBL" id="JELX01001580">
    <property type="protein sequence ID" value="KYF58497.1"/>
    <property type="molecule type" value="Genomic_DNA"/>
</dbReference>
<dbReference type="PANTHER" id="PTHR21240:SF28">
    <property type="entry name" value="ISO-OROTATE DECARBOXYLASE (EUROFUNG)"/>
    <property type="match status" value="1"/>
</dbReference>
<evidence type="ECO:0000256" key="1">
    <source>
        <dbReference type="ARBA" id="ARBA00023239"/>
    </source>
</evidence>
<dbReference type="AlphaFoldDB" id="A0A150PRV3"/>
<dbReference type="InterPro" id="IPR006680">
    <property type="entry name" value="Amidohydro-rel"/>
</dbReference>
<dbReference type="Gene3D" id="3.20.20.140">
    <property type="entry name" value="Metal-dependent hydrolases"/>
    <property type="match status" value="1"/>
</dbReference>
<comment type="caution">
    <text evidence="3">The sequence shown here is derived from an EMBL/GenBank/DDBJ whole genome shotgun (WGS) entry which is preliminary data.</text>
</comment>
<dbReference type="SUPFAM" id="SSF51556">
    <property type="entry name" value="Metallo-dependent hydrolases"/>
    <property type="match status" value="1"/>
</dbReference>
<dbReference type="Pfam" id="PF04909">
    <property type="entry name" value="Amidohydro_2"/>
    <property type="match status" value="1"/>
</dbReference>
<keyword evidence="1" id="KW-0456">Lyase</keyword>
<dbReference type="InterPro" id="IPR032466">
    <property type="entry name" value="Metal_Hydrolase"/>
</dbReference>
<organism evidence="3 4">
    <name type="scientific">Sorangium cellulosum</name>
    <name type="common">Polyangium cellulosum</name>
    <dbReference type="NCBI Taxonomy" id="56"/>
    <lineage>
        <taxon>Bacteria</taxon>
        <taxon>Pseudomonadati</taxon>
        <taxon>Myxococcota</taxon>
        <taxon>Polyangia</taxon>
        <taxon>Polyangiales</taxon>
        <taxon>Polyangiaceae</taxon>
        <taxon>Sorangium</taxon>
    </lineage>
</organism>
<dbReference type="PANTHER" id="PTHR21240">
    <property type="entry name" value="2-AMINO-3-CARBOXYLMUCONATE-6-SEMIALDEHYDE DECARBOXYLASE"/>
    <property type="match status" value="1"/>
</dbReference>
<evidence type="ECO:0000313" key="3">
    <source>
        <dbReference type="EMBL" id="KYF58497.1"/>
    </source>
</evidence>
<reference evidence="3 4" key="1">
    <citation type="submission" date="2014-02" db="EMBL/GenBank/DDBJ databases">
        <title>The small core and large imbalanced accessory genome model reveals a collaborative survival strategy of Sorangium cellulosum strains in nature.</title>
        <authorList>
            <person name="Han K."/>
            <person name="Peng R."/>
            <person name="Blom J."/>
            <person name="Li Y.-Z."/>
        </authorList>
    </citation>
    <scope>NUCLEOTIDE SEQUENCE [LARGE SCALE GENOMIC DNA]</scope>
    <source>
        <strain evidence="3 4">So0157-18</strain>
    </source>
</reference>
<keyword evidence="3" id="KW-0378">Hydrolase</keyword>
<dbReference type="InterPro" id="IPR032465">
    <property type="entry name" value="ACMSD"/>
</dbReference>
<sequence>MSISSSHLSLKDGKKTSRSRAVRDKLDYPVIDTDLHTIEFAPILEEYIAKYGGAKYVDEFRQAINRGFGYLSNEWYELTPEQRAAQRSVRPPWWALPTKNTLDLATVSLPRLLHERLGESGTDYAVLFPNVSTFATHVGKEDLRRVLIRAVNAYHADVYRPYADRLTPVAAIPLHTPEEGVEELEFAVRELGLKVALIPGNLRRPIRAVAEKYPSRHHPDVARHANWLDTFGVDSEHNYDPFWAKAVELKIVLTTHSAGMGWTSRSSFSSYMYNHIGHFASASEALAKSLFFSGVTRRFPDLRVGFLEGGAAWGATLFADLVGHWEKRNGRAVQNYNPDLIDAKLLYALYQQYGGQEVEARLGDINAVLGGALGVSNNSRRQPQDPAALDDFGAAGIERIEDIRDRYVPNFYFGSEADDPTIAYAFNTKVNPLGVQLNAFWASDSGHWDVPDLTEVLADTWSLVERGALTEANFRDLVFTHPYNFFAGKNPGFFAGTAVEQKLPKSKAA</sequence>
<dbReference type="GO" id="GO:0016831">
    <property type="term" value="F:carboxy-lyase activity"/>
    <property type="evidence" value="ECO:0007669"/>
    <property type="project" value="InterPro"/>
</dbReference>
<dbReference type="GO" id="GO:0005737">
    <property type="term" value="C:cytoplasm"/>
    <property type="evidence" value="ECO:0007669"/>
    <property type="project" value="TreeGrafter"/>
</dbReference>
<evidence type="ECO:0000313" key="4">
    <source>
        <dbReference type="Proteomes" id="UP000075604"/>
    </source>
</evidence>
<evidence type="ECO:0000259" key="2">
    <source>
        <dbReference type="Pfam" id="PF04909"/>
    </source>
</evidence>
<dbReference type="GO" id="GO:0016787">
    <property type="term" value="F:hydrolase activity"/>
    <property type="evidence" value="ECO:0007669"/>
    <property type="project" value="UniProtKB-KW"/>
</dbReference>
<gene>
    <name evidence="3" type="ORF">BE04_17265</name>
</gene>
<accession>A0A150PRV3</accession>
<dbReference type="GO" id="GO:0019748">
    <property type="term" value="P:secondary metabolic process"/>
    <property type="evidence" value="ECO:0007669"/>
    <property type="project" value="TreeGrafter"/>
</dbReference>
<protein>
    <submittedName>
        <fullName evidence="3">Amidohydrolase</fullName>
    </submittedName>
</protein>
<feature type="domain" description="Amidohydrolase-related" evidence="2">
    <location>
        <begin position="134"/>
        <end position="321"/>
    </location>
</feature>
<name>A0A150PRV3_SORCE</name>
<dbReference type="Proteomes" id="UP000075604">
    <property type="component" value="Unassembled WGS sequence"/>
</dbReference>